<comment type="similarity">
    <text evidence="2">Belongs to the YABBY family.</text>
</comment>
<keyword evidence="6" id="KW-0539">Nucleus</keyword>
<dbReference type="SUPFAM" id="SSF47095">
    <property type="entry name" value="HMG-box"/>
    <property type="match status" value="1"/>
</dbReference>
<dbReference type="OrthoDB" id="667577at2759"/>
<reference evidence="9" key="1">
    <citation type="journal article" date="2022" name="Cell">
        <title>Repeat-based holocentromeres influence genome architecture and karyotype evolution.</title>
        <authorList>
            <person name="Hofstatter P.G."/>
            <person name="Thangavel G."/>
            <person name="Lux T."/>
            <person name="Neumann P."/>
            <person name="Vondrak T."/>
            <person name="Novak P."/>
            <person name="Zhang M."/>
            <person name="Costa L."/>
            <person name="Castellani M."/>
            <person name="Scott A."/>
            <person name="Toegelov H."/>
            <person name="Fuchs J."/>
            <person name="Mata-Sucre Y."/>
            <person name="Dias Y."/>
            <person name="Vanzela A.L.L."/>
            <person name="Huettel B."/>
            <person name="Almeida C.C.S."/>
            <person name="Simkova H."/>
            <person name="Souza G."/>
            <person name="Pedrosa-Harand A."/>
            <person name="Macas J."/>
            <person name="Mayer K.F.X."/>
            <person name="Houben A."/>
            <person name="Marques A."/>
        </authorList>
    </citation>
    <scope>NUCLEOTIDE SEQUENCE</scope>
    <source>
        <strain evidence="9">RhyBre1mFocal</strain>
    </source>
</reference>
<accession>A0A9Q0CDK1</accession>
<dbReference type="PANTHER" id="PTHR31675:SF8">
    <property type="entry name" value="AXIAL REGULATOR YABBY 4"/>
    <property type="match status" value="1"/>
</dbReference>
<sequence>MEKCNHEHDVNFSNEEEEEHQHQLGYVTYVQCSFCTTILWVGVPCSKSLLKMATVRCGHCTGLLSVCLAPTTPFYFPNFTEGVNCGDVLQAPPKLGGNMAGPEEGEDAEERSTTVTVPVVNKPPEKRQRAPSTYNSFIREEIKRIKARDPTIGHKEAFSTAAKNWAHFPRIPHKSRSY</sequence>
<evidence type="ECO:0000256" key="3">
    <source>
        <dbReference type="ARBA" id="ARBA00022723"/>
    </source>
</evidence>
<dbReference type="InterPro" id="IPR006780">
    <property type="entry name" value="YABBY"/>
</dbReference>
<name>A0A9Q0CDK1_9POAL</name>
<keyword evidence="5" id="KW-0862">Zinc</keyword>
<dbReference type="Gene3D" id="1.10.30.10">
    <property type="entry name" value="High mobility group box domain"/>
    <property type="match status" value="1"/>
</dbReference>
<comment type="caution">
    <text evidence="9">The sequence shown here is derived from an EMBL/GenBank/DDBJ whole genome shotgun (WGS) entry which is preliminary data.</text>
</comment>
<dbReference type="PANTHER" id="PTHR31675">
    <property type="entry name" value="PROTEIN YABBY 6-RELATED"/>
    <property type="match status" value="1"/>
</dbReference>
<protein>
    <submittedName>
        <fullName evidence="9">Uncharacterized protein</fullName>
    </submittedName>
</protein>
<evidence type="ECO:0000256" key="2">
    <source>
        <dbReference type="ARBA" id="ARBA00010325"/>
    </source>
</evidence>
<keyword evidence="10" id="KW-1185">Reference proteome</keyword>
<dbReference type="AlphaFoldDB" id="A0A9Q0CDK1"/>
<keyword evidence="3" id="KW-0479">Metal-binding</keyword>
<dbReference type="GO" id="GO:0005634">
    <property type="term" value="C:nucleus"/>
    <property type="evidence" value="ECO:0007669"/>
    <property type="project" value="UniProtKB-SubCell"/>
</dbReference>
<organism evidence="9 10">
    <name type="scientific">Rhynchospora breviuscula</name>
    <dbReference type="NCBI Taxonomy" id="2022672"/>
    <lineage>
        <taxon>Eukaryota</taxon>
        <taxon>Viridiplantae</taxon>
        <taxon>Streptophyta</taxon>
        <taxon>Embryophyta</taxon>
        <taxon>Tracheophyta</taxon>
        <taxon>Spermatophyta</taxon>
        <taxon>Magnoliopsida</taxon>
        <taxon>Liliopsida</taxon>
        <taxon>Poales</taxon>
        <taxon>Cyperaceae</taxon>
        <taxon>Cyperoideae</taxon>
        <taxon>Rhynchosporeae</taxon>
        <taxon>Rhynchospora</taxon>
    </lineage>
</organism>
<evidence type="ECO:0000313" key="10">
    <source>
        <dbReference type="Proteomes" id="UP001151287"/>
    </source>
</evidence>
<dbReference type="Pfam" id="PF04690">
    <property type="entry name" value="YABBY"/>
    <property type="match status" value="1"/>
</dbReference>
<dbReference type="Proteomes" id="UP001151287">
    <property type="component" value="Unassembled WGS sequence"/>
</dbReference>
<dbReference type="GO" id="GO:0045165">
    <property type="term" value="P:cell fate commitment"/>
    <property type="evidence" value="ECO:0007669"/>
    <property type="project" value="TreeGrafter"/>
</dbReference>
<proteinExistence type="inferred from homology"/>
<evidence type="ECO:0000313" key="9">
    <source>
        <dbReference type="EMBL" id="KAJ1691900.1"/>
    </source>
</evidence>
<feature type="domain" description="YABBY protein C-terminal" evidence="7">
    <location>
        <begin position="109"/>
        <end position="174"/>
    </location>
</feature>
<evidence type="ECO:0000256" key="4">
    <source>
        <dbReference type="ARBA" id="ARBA00022771"/>
    </source>
</evidence>
<evidence type="ECO:0000256" key="5">
    <source>
        <dbReference type="ARBA" id="ARBA00022833"/>
    </source>
</evidence>
<dbReference type="GO" id="GO:0048481">
    <property type="term" value="P:plant ovule development"/>
    <property type="evidence" value="ECO:0007669"/>
    <property type="project" value="TreeGrafter"/>
</dbReference>
<evidence type="ECO:0000256" key="6">
    <source>
        <dbReference type="ARBA" id="ARBA00023242"/>
    </source>
</evidence>
<feature type="domain" description="YABBY N-terminal" evidence="8">
    <location>
        <begin position="27"/>
        <end position="70"/>
    </location>
</feature>
<dbReference type="InterPro" id="IPR036910">
    <property type="entry name" value="HMG_box_dom_sf"/>
</dbReference>
<evidence type="ECO:0000256" key="1">
    <source>
        <dbReference type="ARBA" id="ARBA00004123"/>
    </source>
</evidence>
<dbReference type="GO" id="GO:0009944">
    <property type="term" value="P:polarity specification of adaxial/abaxial axis"/>
    <property type="evidence" value="ECO:0007669"/>
    <property type="project" value="TreeGrafter"/>
</dbReference>
<dbReference type="Pfam" id="PF24868">
    <property type="entry name" value="YABBY_N"/>
    <property type="match status" value="1"/>
</dbReference>
<dbReference type="InterPro" id="IPR056775">
    <property type="entry name" value="YABBY_C"/>
</dbReference>
<evidence type="ECO:0000259" key="7">
    <source>
        <dbReference type="Pfam" id="PF04690"/>
    </source>
</evidence>
<gene>
    <name evidence="9" type="ORF">LUZ63_016055</name>
</gene>
<dbReference type="InterPro" id="IPR056776">
    <property type="entry name" value="YABBY_N"/>
</dbReference>
<comment type="subcellular location">
    <subcellularLocation>
        <location evidence="1">Nucleus</location>
    </subcellularLocation>
</comment>
<dbReference type="EMBL" id="JAMQYH010000004">
    <property type="protein sequence ID" value="KAJ1691900.1"/>
    <property type="molecule type" value="Genomic_DNA"/>
</dbReference>
<evidence type="ECO:0000259" key="8">
    <source>
        <dbReference type="Pfam" id="PF24868"/>
    </source>
</evidence>
<keyword evidence="4" id="KW-0863">Zinc-finger</keyword>
<dbReference type="GO" id="GO:0008270">
    <property type="term" value="F:zinc ion binding"/>
    <property type="evidence" value="ECO:0007669"/>
    <property type="project" value="UniProtKB-KW"/>
</dbReference>